<keyword evidence="2" id="KW-0808">Transferase</keyword>
<dbReference type="PANTHER" id="PTHR45947">
    <property type="entry name" value="SULFOQUINOVOSYL TRANSFERASE SQD2"/>
    <property type="match status" value="1"/>
</dbReference>
<dbReference type="RefSeq" id="WP_092229499.1">
    <property type="nucleotide sequence ID" value="NZ_FNLL01000001.1"/>
</dbReference>
<dbReference type="EMBL" id="FNLL01000001">
    <property type="protein sequence ID" value="SDT84227.1"/>
    <property type="molecule type" value="Genomic_DNA"/>
</dbReference>
<dbReference type="InterPro" id="IPR001296">
    <property type="entry name" value="Glyco_trans_1"/>
</dbReference>
<accession>A0A1H2DMR0</accession>
<evidence type="ECO:0000313" key="2">
    <source>
        <dbReference type="EMBL" id="SDT84227.1"/>
    </source>
</evidence>
<sequence length="339" mass="38180">MKKQPYILFLSKRQSSASTRYRGLNYFSFLKQAGFTPALMDSKGNLVHKIAVLKEVMKADVVVVLRKTFSFPFRRFVQLLSKKLIFDFDDAIFAKSSGGQSKLRMGRFKSMLAGVDHVWAGNRYLAETAEQFNASVEILPTAVDLNRYKSSEAKPDNNIDIVWIGSSSTKKYLQEVIPVLEKLAERVPRIRLKIIADFDLETRSLTTLPIAWKNETEAEELGSSHIGIAMMSDDPWSRGKCGLKVLQYMAASLPVVVSDAGVHGEIVDHGESGYLVNSESEWLSALTRLINDEQLRLSMGEYGRHIVSARYSYDVTSIQVIKRLKGLITKRNDQCTKIT</sequence>
<organism evidence="2 3">
    <name type="scientific">Desulfobacula phenolica</name>
    <dbReference type="NCBI Taxonomy" id="90732"/>
    <lineage>
        <taxon>Bacteria</taxon>
        <taxon>Pseudomonadati</taxon>
        <taxon>Thermodesulfobacteriota</taxon>
        <taxon>Desulfobacteria</taxon>
        <taxon>Desulfobacterales</taxon>
        <taxon>Desulfobacteraceae</taxon>
        <taxon>Desulfobacula</taxon>
    </lineage>
</organism>
<dbReference type="SUPFAM" id="SSF53756">
    <property type="entry name" value="UDP-Glycosyltransferase/glycogen phosphorylase"/>
    <property type="match status" value="1"/>
</dbReference>
<gene>
    <name evidence="2" type="ORF">SAMN04487931_101165</name>
</gene>
<dbReference type="Pfam" id="PF00534">
    <property type="entry name" value="Glycos_transf_1"/>
    <property type="match status" value="1"/>
</dbReference>
<dbReference type="Proteomes" id="UP000199608">
    <property type="component" value="Unassembled WGS sequence"/>
</dbReference>
<dbReference type="PANTHER" id="PTHR45947:SF3">
    <property type="entry name" value="SULFOQUINOVOSYL TRANSFERASE SQD2"/>
    <property type="match status" value="1"/>
</dbReference>
<proteinExistence type="predicted"/>
<feature type="domain" description="Glycosyl transferase family 1" evidence="1">
    <location>
        <begin position="149"/>
        <end position="305"/>
    </location>
</feature>
<name>A0A1H2DMR0_9BACT</name>
<keyword evidence="3" id="KW-1185">Reference proteome</keyword>
<dbReference type="CDD" id="cd03801">
    <property type="entry name" value="GT4_PimA-like"/>
    <property type="match status" value="1"/>
</dbReference>
<dbReference type="AlphaFoldDB" id="A0A1H2DMR0"/>
<dbReference type="GO" id="GO:0016757">
    <property type="term" value="F:glycosyltransferase activity"/>
    <property type="evidence" value="ECO:0007669"/>
    <property type="project" value="InterPro"/>
</dbReference>
<dbReference type="Gene3D" id="3.40.50.2000">
    <property type="entry name" value="Glycogen Phosphorylase B"/>
    <property type="match status" value="2"/>
</dbReference>
<reference evidence="3" key="1">
    <citation type="submission" date="2016-10" db="EMBL/GenBank/DDBJ databases">
        <authorList>
            <person name="Varghese N."/>
            <person name="Submissions S."/>
        </authorList>
    </citation>
    <scope>NUCLEOTIDE SEQUENCE [LARGE SCALE GENOMIC DNA]</scope>
    <source>
        <strain evidence="3">DSM 3384</strain>
    </source>
</reference>
<protein>
    <submittedName>
        <fullName evidence="2">Glycosyl transferases group 1</fullName>
    </submittedName>
</protein>
<evidence type="ECO:0000259" key="1">
    <source>
        <dbReference type="Pfam" id="PF00534"/>
    </source>
</evidence>
<dbReference type="InterPro" id="IPR050194">
    <property type="entry name" value="Glycosyltransferase_grp1"/>
</dbReference>
<evidence type="ECO:0000313" key="3">
    <source>
        <dbReference type="Proteomes" id="UP000199608"/>
    </source>
</evidence>